<evidence type="ECO:0000256" key="8">
    <source>
        <dbReference type="SAM" id="Phobius"/>
    </source>
</evidence>
<name>A0A095SN75_9GAMM</name>
<feature type="transmembrane region" description="Helical" evidence="8">
    <location>
        <begin position="164"/>
        <end position="190"/>
    </location>
</feature>
<evidence type="ECO:0000256" key="4">
    <source>
        <dbReference type="ARBA" id="ARBA00022746"/>
    </source>
</evidence>
<dbReference type="AlphaFoldDB" id="A0A095SN75"/>
<evidence type="ECO:0000313" key="11">
    <source>
        <dbReference type="Proteomes" id="UP000029444"/>
    </source>
</evidence>
<dbReference type="Pfam" id="PF18916">
    <property type="entry name" value="Lycopene_cyc"/>
    <property type="match status" value="1"/>
</dbReference>
<evidence type="ECO:0000256" key="5">
    <source>
        <dbReference type="ARBA" id="ARBA00022989"/>
    </source>
</evidence>
<comment type="caution">
    <text evidence="10">The sequence shown here is derived from an EMBL/GenBank/DDBJ whole genome shotgun (WGS) entry which is preliminary data.</text>
</comment>
<evidence type="ECO:0000259" key="9">
    <source>
        <dbReference type="Pfam" id="PF18916"/>
    </source>
</evidence>
<feature type="transmembrane region" description="Helical" evidence="8">
    <location>
        <begin position="196"/>
        <end position="221"/>
    </location>
</feature>
<evidence type="ECO:0000256" key="7">
    <source>
        <dbReference type="ARBA" id="ARBA00023235"/>
    </source>
</evidence>
<sequence>MMDMQYTYFVWSLILLLIWLVVFIVQKSQHVKMMTMSIGTAPLGLSEPLFYPDYWFPPTLFRLGEATGFDIESLIFSFAVGGLASSLFGVSDKYVLKPLADCEKSSRRHRYHKFLLSSPVWLFLGLEGLTTWNAIYTASLSLLGGAMTTIVCRPDLLSQAIKGALMFTGLYFLFFSAMAASHPGFVALYWNHANISGIQVAGIPVEELLFAFSLGAMWSAFYEHRHWLRVKTS</sequence>
<accession>A0A095SN75</accession>
<dbReference type="Proteomes" id="UP000029444">
    <property type="component" value="Unassembled WGS sequence"/>
</dbReference>
<evidence type="ECO:0000256" key="6">
    <source>
        <dbReference type="ARBA" id="ARBA00023136"/>
    </source>
</evidence>
<gene>
    <name evidence="10" type="ORF">Y5S_00558</name>
</gene>
<dbReference type="GO" id="GO:0045436">
    <property type="term" value="F:lycopene beta cyclase activity"/>
    <property type="evidence" value="ECO:0007669"/>
    <property type="project" value="UniProtKB-ARBA"/>
</dbReference>
<keyword evidence="3 8" id="KW-0812">Transmembrane</keyword>
<reference evidence="10 11" key="1">
    <citation type="submission" date="2012-09" db="EMBL/GenBank/DDBJ databases">
        <title>Genome Sequence of alkane-degrading Bacterium Alcanivorax sp. 19-m-6.</title>
        <authorList>
            <person name="Lai Q."/>
            <person name="Shao Z."/>
        </authorList>
    </citation>
    <scope>NUCLEOTIDE SEQUENCE [LARGE SCALE GENOMIC DNA]</scope>
    <source>
        <strain evidence="10 11">19-m-6</strain>
    </source>
</reference>
<dbReference type="PATRIC" id="fig|1177154.3.peg.566"/>
<keyword evidence="6 8" id="KW-0472">Membrane</keyword>
<protein>
    <recommendedName>
        <fullName evidence="9">Lycopene cyclase domain-containing protein</fullName>
    </recommendedName>
</protein>
<feature type="transmembrane region" description="Helical" evidence="8">
    <location>
        <begin position="6"/>
        <end position="26"/>
    </location>
</feature>
<dbReference type="eggNOG" id="ENOG502Z9F0">
    <property type="taxonomic scope" value="Bacteria"/>
</dbReference>
<keyword evidence="11" id="KW-1185">Reference proteome</keyword>
<comment type="pathway">
    <text evidence="2">Carotenoid biosynthesis.</text>
</comment>
<dbReference type="EMBL" id="ARXV01000002">
    <property type="protein sequence ID" value="KGD66086.1"/>
    <property type="molecule type" value="Genomic_DNA"/>
</dbReference>
<dbReference type="GO" id="GO:0016020">
    <property type="term" value="C:membrane"/>
    <property type="evidence" value="ECO:0007669"/>
    <property type="project" value="UniProtKB-SubCell"/>
</dbReference>
<evidence type="ECO:0000313" key="10">
    <source>
        <dbReference type="EMBL" id="KGD66086.1"/>
    </source>
</evidence>
<comment type="subcellular location">
    <subcellularLocation>
        <location evidence="1">Membrane</location>
        <topology evidence="1">Multi-pass membrane protein</topology>
    </subcellularLocation>
</comment>
<dbReference type="GO" id="GO:0016117">
    <property type="term" value="P:carotenoid biosynthetic process"/>
    <property type="evidence" value="ECO:0007669"/>
    <property type="project" value="UniProtKB-KW"/>
</dbReference>
<evidence type="ECO:0000256" key="1">
    <source>
        <dbReference type="ARBA" id="ARBA00004141"/>
    </source>
</evidence>
<dbReference type="GO" id="GO:0016872">
    <property type="term" value="F:intramolecular lyase activity"/>
    <property type="evidence" value="ECO:0007669"/>
    <property type="project" value="InterPro"/>
</dbReference>
<dbReference type="STRING" id="1177154.Y5S_00558"/>
<keyword evidence="5 8" id="KW-1133">Transmembrane helix</keyword>
<dbReference type="RefSeq" id="WP_052041358.1">
    <property type="nucleotide sequence ID" value="NZ_ARXV01000002.1"/>
</dbReference>
<evidence type="ECO:0000256" key="2">
    <source>
        <dbReference type="ARBA" id="ARBA00004829"/>
    </source>
</evidence>
<dbReference type="InterPro" id="IPR017825">
    <property type="entry name" value="Lycopene_cyclase_dom"/>
</dbReference>
<evidence type="ECO:0000256" key="3">
    <source>
        <dbReference type="ARBA" id="ARBA00022692"/>
    </source>
</evidence>
<keyword evidence="4" id="KW-0125">Carotenoid biosynthesis</keyword>
<organism evidence="10 11">
    <name type="scientific">Alcanivorax nanhaiticus</name>
    <dbReference type="NCBI Taxonomy" id="1177154"/>
    <lineage>
        <taxon>Bacteria</taxon>
        <taxon>Pseudomonadati</taxon>
        <taxon>Pseudomonadota</taxon>
        <taxon>Gammaproteobacteria</taxon>
        <taxon>Oceanospirillales</taxon>
        <taxon>Alcanivoracaceae</taxon>
        <taxon>Alcanivorax</taxon>
    </lineage>
</organism>
<proteinExistence type="predicted"/>
<feature type="domain" description="Lycopene cyclase" evidence="9">
    <location>
        <begin position="133"/>
        <end position="224"/>
    </location>
</feature>
<keyword evidence="7" id="KW-0413">Isomerase</keyword>
<dbReference type="OrthoDB" id="326714at2"/>